<accession>A0A1W2FXV4</accession>
<evidence type="ECO:0000313" key="3">
    <source>
        <dbReference type="Proteomes" id="UP000192674"/>
    </source>
</evidence>
<gene>
    <name evidence="2" type="ORF">SAMN05661093_10031</name>
</gene>
<reference evidence="2 3" key="1">
    <citation type="submission" date="2017-04" db="EMBL/GenBank/DDBJ databases">
        <authorList>
            <person name="Afonso C.L."/>
            <person name="Miller P.J."/>
            <person name="Scott M.A."/>
            <person name="Spackman E."/>
            <person name="Goraichik I."/>
            <person name="Dimitrov K.M."/>
            <person name="Suarez D.L."/>
            <person name="Swayne D.E."/>
        </authorList>
    </citation>
    <scope>NUCLEOTIDE SEQUENCE [LARGE SCALE GENOMIC DNA]</scope>
    <source>
        <strain evidence="2 3">DSM 43828</strain>
    </source>
</reference>
<organism evidence="2 3">
    <name type="scientific">Kibdelosporangium aridum</name>
    <dbReference type="NCBI Taxonomy" id="2030"/>
    <lineage>
        <taxon>Bacteria</taxon>
        <taxon>Bacillati</taxon>
        <taxon>Actinomycetota</taxon>
        <taxon>Actinomycetes</taxon>
        <taxon>Pseudonocardiales</taxon>
        <taxon>Pseudonocardiaceae</taxon>
        <taxon>Kibdelosporangium</taxon>
    </lineage>
</organism>
<name>A0A1W2FXV4_KIBAR</name>
<dbReference type="AlphaFoldDB" id="A0A1W2FXV4"/>
<protein>
    <submittedName>
        <fullName evidence="2">Uncharacterized protein</fullName>
    </submittedName>
</protein>
<feature type="region of interest" description="Disordered" evidence="1">
    <location>
        <begin position="139"/>
        <end position="167"/>
    </location>
</feature>
<evidence type="ECO:0000256" key="1">
    <source>
        <dbReference type="SAM" id="MobiDB-lite"/>
    </source>
</evidence>
<proteinExistence type="predicted"/>
<evidence type="ECO:0000313" key="2">
    <source>
        <dbReference type="EMBL" id="SMD26448.1"/>
    </source>
</evidence>
<feature type="region of interest" description="Disordered" evidence="1">
    <location>
        <begin position="1"/>
        <end position="27"/>
    </location>
</feature>
<keyword evidence="3" id="KW-1185">Reference proteome</keyword>
<dbReference type="EMBL" id="FWXV01000014">
    <property type="protein sequence ID" value="SMD26448.1"/>
    <property type="molecule type" value="Genomic_DNA"/>
</dbReference>
<dbReference type="Proteomes" id="UP000192674">
    <property type="component" value="Unassembled WGS sequence"/>
</dbReference>
<feature type="compositionally biased region" description="Polar residues" evidence="1">
    <location>
        <begin position="12"/>
        <end position="23"/>
    </location>
</feature>
<sequence length="179" mass="19202">MNVARIPYRAADSSSGPCASNSIPVPRDASPGHTVLTRLLIRGRACPWGKVQHPRAFTADALTESVAWLLVFVEAVDRPTTDRQLQRTVIATDRSDILLLILAMKTLVPRSTVTGGQVAAHSPLHTDFDGFASSSSNRYSVRPIPDPDDAVVAGTGNQPSVRAERDGGHLSAMAAQHDW</sequence>